<dbReference type="Pfam" id="PF04962">
    <property type="entry name" value="KduI"/>
    <property type="match status" value="1"/>
</dbReference>
<dbReference type="PANTHER" id="PTHR38461:SF1">
    <property type="entry name" value="4-DEOXY-L-THREO-5-HEXOSULOSE-URONATE KETOL-ISOMERASE"/>
    <property type="match status" value="1"/>
</dbReference>
<comment type="pathway">
    <text evidence="6">Glycan metabolism; pectin degradation; 2-dehydro-3-deoxy-D-gluconate from pectin: step 4/5.</text>
</comment>
<dbReference type="EC" id="5.3.1.17" evidence="6"/>
<accession>A0ABW4DSU7</accession>
<comment type="cofactor">
    <cofactor evidence="6">
        <name>Zn(2+)</name>
        <dbReference type="ChEBI" id="CHEBI:29105"/>
    </cofactor>
    <text evidence="6">Binds 1 zinc ion per subunit.</text>
</comment>
<comment type="caution">
    <text evidence="7">The sequence shown here is derived from an EMBL/GenBank/DDBJ whole genome shotgun (WGS) entry which is preliminary data.</text>
</comment>
<comment type="catalytic activity">
    <reaction evidence="1 6">
        <text>5-dehydro-4-deoxy-D-glucuronate = 3-deoxy-D-glycero-2,5-hexodiulosonate</text>
        <dbReference type="Rhea" id="RHEA:23896"/>
        <dbReference type="ChEBI" id="CHEBI:17117"/>
        <dbReference type="ChEBI" id="CHEBI:29071"/>
        <dbReference type="EC" id="5.3.1.17"/>
    </reaction>
</comment>
<dbReference type="GO" id="GO:0008697">
    <property type="term" value="F:4-deoxy-L-threo-5-hexosulose-uronate ketol-isomerase activity"/>
    <property type="evidence" value="ECO:0007669"/>
    <property type="project" value="UniProtKB-EC"/>
</dbReference>
<reference evidence="8" key="1">
    <citation type="journal article" date="2019" name="Int. J. Syst. Evol. Microbiol.">
        <title>The Global Catalogue of Microorganisms (GCM) 10K type strain sequencing project: providing services to taxonomists for standard genome sequencing and annotation.</title>
        <authorList>
            <consortium name="The Broad Institute Genomics Platform"/>
            <consortium name="The Broad Institute Genome Sequencing Center for Infectious Disease"/>
            <person name="Wu L."/>
            <person name="Ma J."/>
        </authorList>
    </citation>
    <scope>NUCLEOTIDE SEQUENCE [LARGE SCALE GENOMIC DNA]</scope>
    <source>
        <strain evidence="8">CCM 8951</strain>
    </source>
</reference>
<dbReference type="InterPro" id="IPR011051">
    <property type="entry name" value="RmlC_Cupin_sf"/>
</dbReference>
<evidence type="ECO:0000256" key="1">
    <source>
        <dbReference type="ARBA" id="ARBA00000552"/>
    </source>
</evidence>
<evidence type="ECO:0000313" key="8">
    <source>
        <dbReference type="Proteomes" id="UP001597244"/>
    </source>
</evidence>
<keyword evidence="5 6" id="KW-0413">Isomerase</keyword>
<dbReference type="EMBL" id="JBHTOF010000104">
    <property type="protein sequence ID" value="MFD1466551.1"/>
    <property type="molecule type" value="Genomic_DNA"/>
</dbReference>
<dbReference type="InterPro" id="IPR021120">
    <property type="entry name" value="KduI/IolB_isomerase"/>
</dbReference>
<feature type="binding site" evidence="6">
    <location>
        <position position="198"/>
    </location>
    <ligand>
        <name>Zn(2+)</name>
        <dbReference type="ChEBI" id="CHEBI:29105"/>
    </ligand>
</feature>
<dbReference type="InterPro" id="IPR027449">
    <property type="entry name" value="KduI_N"/>
</dbReference>
<feature type="binding site" evidence="6">
    <location>
        <position position="200"/>
    </location>
    <ligand>
        <name>Zn(2+)</name>
        <dbReference type="ChEBI" id="CHEBI:29105"/>
    </ligand>
</feature>
<proteinExistence type="inferred from homology"/>
<dbReference type="PANTHER" id="PTHR38461">
    <property type="entry name" value="4-DEOXY-L-THREO-5-HEXOSULOSE-URONATE KETOL-ISOMERASE"/>
    <property type="match status" value="1"/>
</dbReference>
<dbReference type="Gene3D" id="2.60.120.520">
    <property type="entry name" value="pectin degrading enzyme 5-keto 4- deoxyuronate isomerase, domain 1"/>
    <property type="match status" value="1"/>
</dbReference>
<dbReference type="InterPro" id="IPR007045">
    <property type="entry name" value="KduI"/>
</dbReference>
<comment type="function">
    <text evidence="6">Catalyzes the isomerization of 5-dehydro-4-deoxy-D-glucuronate to 3-deoxy-D-glycero-2,5-hexodiulosonate.</text>
</comment>
<keyword evidence="8" id="KW-1185">Reference proteome</keyword>
<evidence type="ECO:0000256" key="6">
    <source>
        <dbReference type="HAMAP-Rule" id="MF_00687"/>
    </source>
</evidence>
<keyword evidence="4 6" id="KW-0862">Zinc</keyword>
<evidence type="ECO:0000256" key="3">
    <source>
        <dbReference type="ARBA" id="ARBA00022723"/>
    </source>
</evidence>
<dbReference type="CDD" id="cd20491">
    <property type="entry name" value="cupin_KduI_C"/>
    <property type="match status" value="1"/>
</dbReference>
<evidence type="ECO:0000313" key="7">
    <source>
        <dbReference type="EMBL" id="MFD1466551.1"/>
    </source>
</evidence>
<feature type="binding site" evidence="6">
    <location>
        <position position="205"/>
    </location>
    <ligand>
        <name>Zn(2+)</name>
        <dbReference type="ChEBI" id="CHEBI:29105"/>
    </ligand>
</feature>
<dbReference type="HAMAP" id="MF_00687">
    <property type="entry name" value="KduI"/>
    <property type="match status" value="1"/>
</dbReference>
<keyword evidence="3 6" id="KW-0479">Metal-binding</keyword>
<sequence length="281" mass="31881">MSFKMVTKYAHSPEDIRHYDTEKLREEFLAEHLFSTGDINLVYTYNDRMIFGGVTPGAEPLEIVLDKQLGVDYFLQRRELGVINIGGNGTITIDGQTEPMVAHDGYYVGVGEKHVVFASDDPKNPAKFYVVSTPGTTKFPNKKLPFANALAKPIGDQKHMNKRTIYKYIDASQMDTCQLQMGYTVLEPGNSWNTMPAHTHARRMETYLYLEFAEPDTRVIHFMGQPNESKHIFLNPEDAVVNPSWSIHCGVGTTSYAFIWAMCGENQTYDDMDVVEMKDLK</sequence>
<evidence type="ECO:0000256" key="2">
    <source>
        <dbReference type="ARBA" id="ARBA00008086"/>
    </source>
</evidence>
<comment type="similarity">
    <text evidence="2 6">Belongs to the KduI family.</text>
</comment>
<organism evidence="7 8">
    <name type="scientific">Lapidilactobacillus mulanensis</name>
    <dbReference type="NCBI Taxonomy" id="2485999"/>
    <lineage>
        <taxon>Bacteria</taxon>
        <taxon>Bacillati</taxon>
        <taxon>Bacillota</taxon>
        <taxon>Bacilli</taxon>
        <taxon>Lactobacillales</taxon>
        <taxon>Lactobacillaceae</taxon>
        <taxon>Lapidilactobacillus</taxon>
    </lineage>
</organism>
<gene>
    <name evidence="6 7" type="primary">kduI</name>
    <name evidence="7" type="ORF">ACFQ4L_10800</name>
</gene>
<evidence type="ECO:0000256" key="4">
    <source>
        <dbReference type="ARBA" id="ARBA00022833"/>
    </source>
</evidence>
<dbReference type="PIRSF" id="PIRSF006625">
    <property type="entry name" value="KduI"/>
    <property type="match status" value="1"/>
</dbReference>
<feature type="binding site" evidence="6">
    <location>
        <position position="248"/>
    </location>
    <ligand>
        <name>Zn(2+)</name>
        <dbReference type="ChEBI" id="CHEBI:29105"/>
    </ligand>
</feature>
<protein>
    <recommendedName>
        <fullName evidence="6">4-deoxy-L-threo-5-hexosulose-uronate ketol-isomerase</fullName>
        <ecNumber evidence="6">5.3.1.17</ecNumber>
    </recommendedName>
    <alternativeName>
        <fullName evidence="6">5-keto-4-deoxyuronate isomerase</fullName>
    </alternativeName>
    <alternativeName>
        <fullName evidence="6">DKI isomerase</fullName>
    </alternativeName>
</protein>
<evidence type="ECO:0000256" key="5">
    <source>
        <dbReference type="ARBA" id="ARBA00023235"/>
    </source>
</evidence>
<name>A0ABW4DSU7_9LACO</name>
<dbReference type="InterPro" id="IPR014710">
    <property type="entry name" value="RmlC-like_jellyroll"/>
</dbReference>
<dbReference type="SUPFAM" id="SSF51182">
    <property type="entry name" value="RmlC-like cupins"/>
    <property type="match status" value="1"/>
</dbReference>
<dbReference type="Gene3D" id="2.60.120.10">
    <property type="entry name" value="Jelly Rolls"/>
    <property type="match status" value="1"/>
</dbReference>
<dbReference type="RefSeq" id="WP_125576972.1">
    <property type="nucleotide sequence ID" value="NZ_JBHTOF010000104.1"/>
</dbReference>
<dbReference type="NCBIfam" id="NF002091">
    <property type="entry name" value="PRK00924.1"/>
    <property type="match status" value="1"/>
</dbReference>
<dbReference type="CDD" id="cd20294">
    <property type="entry name" value="cupin_KduI_N"/>
    <property type="match status" value="1"/>
</dbReference>
<dbReference type="Proteomes" id="UP001597244">
    <property type="component" value="Unassembled WGS sequence"/>
</dbReference>